<evidence type="ECO:0000259" key="8">
    <source>
        <dbReference type="PROSITE" id="PS51918"/>
    </source>
</evidence>
<dbReference type="SFLD" id="SFLDS00029">
    <property type="entry name" value="Radical_SAM"/>
    <property type="match status" value="1"/>
</dbReference>
<feature type="compositionally biased region" description="Basic and acidic residues" evidence="7">
    <location>
        <begin position="417"/>
        <end position="447"/>
    </location>
</feature>
<keyword evidence="2" id="KW-0004">4Fe-4S</keyword>
<evidence type="ECO:0000256" key="2">
    <source>
        <dbReference type="ARBA" id="ARBA00022485"/>
    </source>
</evidence>
<keyword evidence="5" id="KW-0408">Iron</keyword>
<dbReference type="CDD" id="cd01335">
    <property type="entry name" value="Radical_SAM"/>
    <property type="match status" value="1"/>
</dbReference>
<evidence type="ECO:0000256" key="7">
    <source>
        <dbReference type="SAM" id="MobiDB-lite"/>
    </source>
</evidence>
<feature type="domain" description="Radical SAM core" evidence="8">
    <location>
        <begin position="93"/>
        <end position="327"/>
    </location>
</feature>
<evidence type="ECO:0000313" key="9">
    <source>
        <dbReference type="EMBL" id="AWY08536.1"/>
    </source>
</evidence>
<name>A0A2Z4QFN8_9CAUD</name>
<dbReference type="PANTHER" id="PTHR43787">
    <property type="entry name" value="FEMO COFACTOR BIOSYNTHESIS PROTEIN NIFB-RELATED"/>
    <property type="match status" value="1"/>
</dbReference>
<dbReference type="InterPro" id="IPR007197">
    <property type="entry name" value="rSAM"/>
</dbReference>
<proteinExistence type="predicted"/>
<dbReference type="PANTHER" id="PTHR43787:SF10">
    <property type="entry name" value="COFACTOR MODIFYING PROTEIN"/>
    <property type="match status" value="1"/>
</dbReference>
<dbReference type="InterPro" id="IPR013785">
    <property type="entry name" value="Aldolase_TIM"/>
</dbReference>
<dbReference type="Proteomes" id="UP000251795">
    <property type="component" value="Segment"/>
</dbReference>
<comment type="cofactor">
    <cofactor evidence="1">
        <name>[4Fe-4S] cluster</name>
        <dbReference type="ChEBI" id="CHEBI:49883"/>
    </cofactor>
</comment>
<dbReference type="Gene3D" id="3.20.20.70">
    <property type="entry name" value="Aldolase class I"/>
    <property type="match status" value="1"/>
</dbReference>
<reference evidence="9 10" key="1">
    <citation type="submission" date="2018-04" db="EMBL/GenBank/DDBJ databases">
        <authorList>
            <person name="Go L.Y."/>
            <person name="Mitchell J.A."/>
        </authorList>
    </citation>
    <scope>NUCLEOTIDE SEQUENCE [LARGE SCALE GENOMIC DNA]</scope>
</reference>
<protein>
    <recommendedName>
        <fullName evidence="8">Radical SAM core domain-containing protein</fullName>
    </recommendedName>
</protein>
<evidence type="ECO:0000256" key="5">
    <source>
        <dbReference type="ARBA" id="ARBA00023004"/>
    </source>
</evidence>
<feature type="region of interest" description="Disordered" evidence="7">
    <location>
        <begin position="474"/>
        <end position="519"/>
    </location>
</feature>
<dbReference type="InterPro" id="IPR058240">
    <property type="entry name" value="rSAM_sf"/>
</dbReference>
<evidence type="ECO:0000256" key="3">
    <source>
        <dbReference type="ARBA" id="ARBA00022691"/>
    </source>
</evidence>
<keyword evidence="3" id="KW-0949">S-adenosyl-L-methionine</keyword>
<feature type="region of interest" description="Disordered" evidence="7">
    <location>
        <begin position="414"/>
        <end position="447"/>
    </location>
</feature>
<evidence type="ECO:0000256" key="6">
    <source>
        <dbReference type="ARBA" id="ARBA00023014"/>
    </source>
</evidence>
<keyword evidence="10" id="KW-1185">Reference proteome</keyword>
<dbReference type="PROSITE" id="PS51918">
    <property type="entry name" value="RADICAL_SAM"/>
    <property type="match status" value="1"/>
</dbReference>
<evidence type="ECO:0000256" key="4">
    <source>
        <dbReference type="ARBA" id="ARBA00022723"/>
    </source>
</evidence>
<dbReference type="GO" id="GO:0046872">
    <property type="term" value="F:metal ion binding"/>
    <property type="evidence" value="ECO:0007669"/>
    <property type="project" value="UniProtKB-KW"/>
</dbReference>
<organism evidence="9 10">
    <name type="scientific">Erwinia phage vB_EamM_Alexandra</name>
    <dbReference type="NCBI Taxonomy" id="2201424"/>
    <lineage>
        <taxon>Viruses</taxon>
        <taxon>Duplodnaviria</taxon>
        <taxon>Heunggongvirae</taxon>
        <taxon>Uroviricota</taxon>
        <taxon>Caudoviricetes</taxon>
        <taxon>Alexandravirus</taxon>
        <taxon>Alexandravirus alexandra</taxon>
    </lineage>
</organism>
<gene>
    <name evidence="9" type="ORF">Alexandra_279</name>
</gene>
<dbReference type="EMBL" id="MH248138">
    <property type="protein sequence ID" value="AWY08536.1"/>
    <property type="molecule type" value="Genomic_DNA"/>
</dbReference>
<feature type="compositionally biased region" description="Basic residues" evidence="7">
    <location>
        <begin position="492"/>
        <end position="504"/>
    </location>
</feature>
<dbReference type="SUPFAM" id="SSF102114">
    <property type="entry name" value="Radical SAM enzymes"/>
    <property type="match status" value="1"/>
</dbReference>
<sequence>MKNIKHTFRLTDLVRISKTLPTGMKHFSGAGTEAIVVGRNDSTDEYSLHIKHGGQHSWYPAECLTLISHNNGELLDQWEAGYYGRDKKKKRKIPKELRNFTAILPVTCNADCSFCPEKEMEQKANQKEWQDGLIDQIKRMYKKTKFDHVSISGGEPTLRSKFLFETIDRIQKETPIKKVGLTSNGFFLEKQNSTFDFLDRNTTPEMTSKLSHLNISMHSFNRDAANKIMGVNYKQTLEDLVRFRRQLGRDVSFHINFVINDKTGSITEEFKRAANFMRANPFIDVVFRVDYNDVELSKALRDYAVEYEAWQEASRIAVATRKKCKVKEPRAPHIVQKFDRFFGGQNLADVESAWTTGCPSCFTHASNPVNNSRAYLKASSYEPNEDEEEYTELVYHMDGALYWDWTRNDPVPLPRSKRFDFDMKDEDTQPESKSKGKNKKSEQDKAWEHGSVAEAINANRCSFGPAAPHHCSYDSTGTTAAPQTVKPQPKAVKAKSVKPAKKAKKAEGGKVSTTPGGAPGVCGYGHSRCGY</sequence>
<keyword evidence="6" id="KW-0411">Iron-sulfur</keyword>
<keyword evidence="4" id="KW-0479">Metal-binding</keyword>
<dbReference type="GO" id="GO:0051539">
    <property type="term" value="F:4 iron, 4 sulfur cluster binding"/>
    <property type="evidence" value="ECO:0007669"/>
    <property type="project" value="UniProtKB-KW"/>
</dbReference>
<evidence type="ECO:0000256" key="1">
    <source>
        <dbReference type="ARBA" id="ARBA00001966"/>
    </source>
</evidence>
<accession>A0A2Z4QFN8</accession>
<evidence type="ECO:0000313" key="10">
    <source>
        <dbReference type="Proteomes" id="UP000251795"/>
    </source>
</evidence>
<dbReference type="SFLD" id="SFLDG01067">
    <property type="entry name" value="SPASM/twitch_domain_containing"/>
    <property type="match status" value="1"/>
</dbReference>
<dbReference type="Pfam" id="PF04055">
    <property type="entry name" value="Radical_SAM"/>
    <property type="match status" value="1"/>
</dbReference>
<dbReference type="GO" id="GO:0003824">
    <property type="term" value="F:catalytic activity"/>
    <property type="evidence" value="ECO:0007669"/>
    <property type="project" value="InterPro"/>
</dbReference>